<dbReference type="Pfam" id="PF12937">
    <property type="entry name" value="F-box-like"/>
    <property type="match status" value="1"/>
</dbReference>
<protein>
    <recommendedName>
        <fullName evidence="1">F-box domain-containing protein</fullName>
    </recommendedName>
</protein>
<accession>A0A067MYQ5</accession>
<dbReference type="InterPro" id="IPR001810">
    <property type="entry name" value="F-box_dom"/>
</dbReference>
<dbReference type="Proteomes" id="UP000027195">
    <property type="component" value="Unassembled WGS sequence"/>
</dbReference>
<sequence length="546" mass="60433">MTPIIERIPIEILVQIFRIYKESGDNLMQHLFDLSLVCRLWREVIQACPALWSDICLSLSTGKAEQQAKYQLARAGSTLLSLTILSGKGCEWDGKRKRSDSEEESARELSVRLASIFHDTMFRWKSLVMYTHLHETQPFLDNCVGYTPNLSEVTIILGNVDSNVDVVPPRLSIPVQRPAGVDSGPPVIASFKSFLPIYPLLGTSITSLDVDVRHIRARTIDLIAMLLSCPNLVQYELCGGLCQTIGEVPDPVLVPLPHLLDLRVMGFLDLEHLLGALRFEGLRSLSLDVSRYSSALQGALQSLFRTCVLLTTVHIAGCSCERLGGPLPPGPTIVLPSVKHFALETDTALHQFFRRLSLPRAQTIEIRRVPYDVAHQLMSSSPQLTSASFGEIFGALPHHTPITVLPHLTKVKIWGPAKLLGYIDAPSLSELILLNLGGRSASISKVRILIERSTPPLRKLHLMRPSLSDEDLIWCLRRLPLIEELVVTGASDVSDVTLRALGAEQDADVGVLLPHLRSATFRHNRTTADSFALLAASRDTVTWTYK</sequence>
<proteinExistence type="predicted"/>
<gene>
    <name evidence="2" type="ORF">BOTBODRAFT_223885</name>
</gene>
<organism evidence="2 3">
    <name type="scientific">Botryobasidium botryosum (strain FD-172 SS1)</name>
    <dbReference type="NCBI Taxonomy" id="930990"/>
    <lineage>
        <taxon>Eukaryota</taxon>
        <taxon>Fungi</taxon>
        <taxon>Dikarya</taxon>
        <taxon>Basidiomycota</taxon>
        <taxon>Agaricomycotina</taxon>
        <taxon>Agaricomycetes</taxon>
        <taxon>Cantharellales</taxon>
        <taxon>Botryobasidiaceae</taxon>
        <taxon>Botryobasidium</taxon>
    </lineage>
</organism>
<dbReference type="SUPFAM" id="SSF81383">
    <property type="entry name" value="F-box domain"/>
    <property type="match status" value="1"/>
</dbReference>
<dbReference type="OrthoDB" id="2649251at2759"/>
<dbReference type="HOGENOM" id="CLU_019609_1_0_1"/>
<evidence type="ECO:0000259" key="1">
    <source>
        <dbReference type="Pfam" id="PF12937"/>
    </source>
</evidence>
<feature type="domain" description="F-box" evidence="1">
    <location>
        <begin position="5"/>
        <end position="58"/>
    </location>
</feature>
<dbReference type="InterPro" id="IPR032675">
    <property type="entry name" value="LRR_dom_sf"/>
</dbReference>
<evidence type="ECO:0000313" key="2">
    <source>
        <dbReference type="EMBL" id="KDQ17042.1"/>
    </source>
</evidence>
<dbReference type="InParanoid" id="A0A067MYQ5"/>
<evidence type="ECO:0000313" key="3">
    <source>
        <dbReference type="Proteomes" id="UP000027195"/>
    </source>
</evidence>
<name>A0A067MYQ5_BOTB1</name>
<dbReference type="AlphaFoldDB" id="A0A067MYQ5"/>
<dbReference type="SUPFAM" id="SSF52047">
    <property type="entry name" value="RNI-like"/>
    <property type="match status" value="1"/>
</dbReference>
<dbReference type="EMBL" id="KL198025">
    <property type="protein sequence ID" value="KDQ17042.1"/>
    <property type="molecule type" value="Genomic_DNA"/>
</dbReference>
<dbReference type="Gene3D" id="1.20.1280.50">
    <property type="match status" value="1"/>
</dbReference>
<keyword evidence="3" id="KW-1185">Reference proteome</keyword>
<reference evidence="3" key="1">
    <citation type="journal article" date="2014" name="Proc. Natl. Acad. Sci. U.S.A.">
        <title>Extensive sampling of basidiomycete genomes demonstrates inadequacy of the white-rot/brown-rot paradigm for wood decay fungi.</title>
        <authorList>
            <person name="Riley R."/>
            <person name="Salamov A.A."/>
            <person name="Brown D.W."/>
            <person name="Nagy L.G."/>
            <person name="Floudas D."/>
            <person name="Held B.W."/>
            <person name="Levasseur A."/>
            <person name="Lombard V."/>
            <person name="Morin E."/>
            <person name="Otillar R."/>
            <person name="Lindquist E.A."/>
            <person name="Sun H."/>
            <person name="LaButti K.M."/>
            <person name="Schmutz J."/>
            <person name="Jabbour D."/>
            <person name="Luo H."/>
            <person name="Baker S.E."/>
            <person name="Pisabarro A.G."/>
            <person name="Walton J.D."/>
            <person name="Blanchette R.A."/>
            <person name="Henrissat B."/>
            <person name="Martin F."/>
            <person name="Cullen D."/>
            <person name="Hibbett D.S."/>
            <person name="Grigoriev I.V."/>
        </authorList>
    </citation>
    <scope>NUCLEOTIDE SEQUENCE [LARGE SCALE GENOMIC DNA]</scope>
    <source>
        <strain evidence="3">FD-172 SS1</strain>
    </source>
</reference>
<dbReference type="Gene3D" id="3.80.10.10">
    <property type="entry name" value="Ribonuclease Inhibitor"/>
    <property type="match status" value="1"/>
</dbReference>
<dbReference type="InterPro" id="IPR036047">
    <property type="entry name" value="F-box-like_dom_sf"/>
</dbReference>